<protein>
    <submittedName>
        <fullName evidence="1">Uncharacterized protein</fullName>
    </submittedName>
</protein>
<proteinExistence type="predicted"/>
<dbReference type="AlphaFoldDB" id="A0A4R8LPP5"/>
<accession>A0A4R8LPP5</accession>
<comment type="caution">
    <text evidence="1">The sequence shown here is derived from an EMBL/GenBank/DDBJ whole genome shotgun (WGS) entry which is preliminary data.</text>
</comment>
<dbReference type="RefSeq" id="WP_134192912.1">
    <property type="nucleotide sequence ID" value="NZ_JBHLUW010000061.1"/>
</dbReference>
<sequence length="157" mass="16820">MLSILRTALQDALRLAKIAGTPLLPSAPATEDEQVALRKFADPLAFRLREAIDHLNAVQTHDGTPGWNDVERALFGQWLSSNFPNEASAGTIALGDAWKEGVRVGSADLEAYKEGYRCACRDLAAIRQALGVGDEYAGWSKALLDAITVLKARAGAS</sequence>
<reference evidence="1 2" key="1">
    <citation type="submission" date="2019-03" db="EMBL/GenBank/DDBJ databases">
        <title>Genomic Encyclopedia of Type Strains, Phase III (KMG-III): the genomes of soil and plant-associated and newly described type strains.</title>
        <authorList>
            <person name="Whitman W."/>
        </authorList>
    </citation>
    <scope>NUCLEOTIDE SEQUENCE [LARGE SCALE GENOMIC DNA]</scope>
    <source>
        <strain evidence="1 2">LMG 29544</strain>
    </source>
</reference>
<keyword evidence="2" id="KW-1185">Reference proteome</keyword>
<dbReference type="Proteomes" id="UP000295509">
    <property type="component" value="Unassembled WGS sequence"/>
</dbReference>
<evidence type="ECO:0000313" key="1">
    <source>
        <dbReference type="EMBL" id="TDY48297.1"/>
    </source>
</evidence>
<gene>
    <name evidence="1" type="ORF">BX592_111232</name>
</gene>
<dbReference type="OrthoDB" id="9112480at2"/>
<dbReference type="EMBL" id="SORE01000011">
    <property type="protein sequence ID" value="TDY48297.1"/>
    <property type="molecule type" value="Genomic_DNA"/>
</dbReference>
<name>A0A4R8LPP5_9BURK</name>
<evidence type="ECO:0000313" key="2">
    <source>
        <dbReference type="Proteomes" id="UP000295509"/>
    </source>
</evidence>
<organism evidence="1 2">
    <name type="scientific">Paraburkholderia rhizosphaerae</name>
    <dbReference type="NCBI Taxonomy" id="480658"/>
    <lineage>
        <taxon>Bacteria</taxon>
        <taxon>Pseudomonadati</taxon>
        <taxon>Pseudomonadota</taxon>
        <taxon>Betaproteobacteria</taxon>
        <taxon>Burkholderiales</taxon>
        <taxon>Burkholderiaceae</taxon>
        <taxon>Paraburkholderia</taxon>
    </lineage>
</organism>